<sequence length="45" mass="5057">MPLINHRVNREGTPRSGRAAAKPKHLSGRIEFEWHPILPSPLGEC</sequence>
<organism evidence="2 3">
    <name type="scientific">Novipirellula artificiosorum</name>
    <dbReference type="NCBI Taxonomy" id="2528016"/>
    <lineage>
        <taxon>Bacteria</taxon>
        <taxon>Pseudomonadati</taxon>
        <taxon>Planctomycetota</taxon>
        <taxon>Planctomycetia</taxon>
        <taxon>Pirellulales</taxon>
        <taxon>Pirellulaceae</taxon>
        <taxon>Novipirellula</taxon>
    </lineage>
</organism>
<evidence type="ECO:0000313" key="3">
    <source>
        <dbReference type="Proteomes" id="UP000319143"/>
    </source>
</evidence>
<dbReference type="AlphaFoldDB" id="A0A5C6DS68"/>
<name>A0A5C6DS68_9BACT</name>
<feature type="region of interest" description="Disordered" evidence="1">
    <location>
        <begin position="1"/>
        <end position="24"/>
    </location>
</feature>
<evidence type="ECO:0000313" key="2">
    <source>
        <dbReference type="EMBL" id="TWU39618.1"/>
    </source>
</evidence>
<gene>
    <name evidence="2" type="ORF">Poly41_24730</name>
</gene>
<keyword evidence="3" id="KW-1185">Reference proteome</keyword>
<dbReference type="Proteomes" id="UP000319143">
    <property type="component" value="Unassembled WGS sequence"/>
</dbReference>
<dbReference type="EMBL" id="SJPV01000003">
    <property type="protein sequence ID" value="TWU39618.1"/>
    <property type="molecule type" value="Genomic_DNA"/>
</dbReference>
<proteinExistence type="predicted"/>
<protein>
    <submittedName>
        <fullName evidence="2">Uncharacterized protein</fullName>
    </submittedName>
</protein>
<reference evidence="2 3" key="1">
    <citation type="submission" date="2019-02" db="EMBL/GenBank/DDBJ databases">
        <title>Deep-cultivation of Planctomycetes and their phenomic and genomic characterization uncovers novel biology.</title>
        <authorList>
            <person name="Wiegand S."/>
            <person name="Jogler M."/>
            <person name="Boedeker C."/>
            <person name="Pinto D."/>
            <person name="Vollmers J."/>
            <person name="Rivas-Marin E."/>
            <person name="Kohn T."/>
            <person name="Peeters S.H."/>
            <person name="Heuer A."/>
            <person name="Rast P."/>
            <person name="Oberbeckmann S."/>
            <person name="Bunk B."/>
            <person name="Jeske O."/>
            <person name="Meyerdierks A."/>
            <person name="Storesund J.E."/>
            <person name="Kallscheuer N."/>
            <person name="Luecker S."/>
            <person name="Lage O.M."/>
            <person name="Pohl T."/>
            <person name="Merkel B.J."/>
            <person name="Hornburger P."/>
            <person name="Mueller R.-W."/>
            <person name="Bruemmer F."/>
            <person name="Labrenz M."/>
            <person name="Spormann A.M."/>
            <person name="Op Den Camp H."/>
            <person name="Overmann J."/>
            <person name="Amann R."/>
            <person name="Jetten M.S.M."/>
            <person name="Mascher T."/>
            <person name="Medema M.H."/>
            <person name="Devos D.P."/>
            <person name="Kaster A.-K."/>
            <person name="Ovreas L."/>
            <person name="Rohde M."/>
            <person name="Galperin M.Y."/>
            <person name="Jogler C."/>
        </authorList>
    </citation>
    <scope>NUCLEOTIDE SEQUENCE [LARGE SCALE GENOMIC DNA]</scope>
    <source>
        <strain evidence="2 3">Poly41</strain>
    </source>
</reference>
<evidence type="ECO:0000256" key="1">
    <source>
        <dbReference type="SAM" id="MobiDB-lite"/>
    </source>
</evidence>
<accession>A0A5C6DS68</accession>
<comment type="caution">
    <text evidence="2">The sequence shown here is derived from an EMBL/GenBank/DDBJ whole genome shotgun (WGS) entry which is preliminary data.</text>
</comment>